<gene>
    <name evidence="2" type="ORF">ROHU_036548</name>
</gene>
<evidence type="ECO:0000313" key="3">
    <source>
        <dbReference type="Proteomes" id="UP000290572"/>
    </source>
</evidence>
<dbReference type="InterPro" id="IPR016024">
    <property type="entry name" value="ARM-type_fold"/>
</dbReference>
<dbReference type="InterPro" id="IPR026321">
    <property type="entry name" value="CC134"/>
</dbReference>
<dbReference type="SUPFAM" id="SSF48371">
    <property type="entry name" value="ARM repeat"/>
    <property type="match status" value="1"/>
</dbReference>
<dbReference type="PANTHER" id="PTHR12044">
    <property type="entry name" value="BCL2 INTERACTING MEDIATOR OF CELL DEATH"/>
    <property type="match status" value="1"/>
</dbReference>
<comment type="caution">
    <text evidence="2">The sequence shown here is derived from an EMBL/GenBank/DDBJ whole genome shotgun (WGS) entry which is preliminary data.</text>
</comment>
<name>A0A498MTV9_LABRO</name>
<keyword evidence="1" id="KW-1133">Transmembrane helix</keyword>
<dbReference type="STRING" id="84645.A0A498MTV9"/>
<keyword evidence="1" id="KW-0812">Transmembrane</keyword>
<protein>
    <submittedName>
        <fullName evidence="2">Coiled-coil domain-containing protein 134</fullName>
    </submittedName>
</protein>
<keyword evidence="1" id="KW-0472">Membrane</keyword>
<proteinExistence type="predicted"/>
<dbReference type="InterPro" id="IPR011989">
    <property type="entry name" value="ARM-like"/>
</dbReference>
<evidence type="ECO:0000256" key="1">
    <source>
        <dbReference type="SAM" id="Phobius"/>
    </source>
</evidence>
<dbReference type="Proteomes" id="UP000290572">
    <property type="component" value="Unassembled WGS sequence"/>
</dbReference>
<reference evidence="2 3" key="1">
    <citation type="submission" date="2018-03" db="EMBL/GenBank/DDBJ databases">
        <title>Draft genome sequence of Rohu Carp (Labeo rohita).</title>
        <authorList>
            <person name="Das P."/>
            <person name="Kushwaha B."/>
            <person name="Joshi C.G."/>
            <person name="Kumar D."/>
            <person name="Nagpure N.S."/>
            <person name="Sahoo L."/>
            <person name="Das S.P."/>
            <person name="Bit A."/>
            <person name="Patnaik S."/>
            <person name="Meher P.K."/>
            <person name="Jayasankar P."/>
            <person name="Koringa P.G."/>
            <person name="Patel N.V."/>
            <person name="Hinsu A.T."/>
            <person name="Kumar R."/>
            <person name="Pandey M."/>
            <person name="Agarwal S."/>
            <person name="Srivastava S."/>
            <person name="Singh M."/>
            <person name="Iquebal M.A."/>
            <person name="Jaiswal S."/>
            <person name="Angadi U.B."/>
            <person name="Kumar N."/>
            <person name="Raza M."/>
            <person name="Shah T.M."/>
            <person name="Rai A."/>
            <person name="Jena J.K."/>
        </authorList>
    </citation>
    <scope>NUCLEOTIDE SEQUENCE [LARGE SCALE GENOMIC DNA]</scope>
    <source>
        <strain evidence="2">DASCIFA01</strain>
        <tissue evidence="2">Testis</tissue>
    </source>
</reference>
<organism evidence="2 3">
    <name type="scientific">Labeo rohita</name>
    <name type="common">Indian major carp</name>
    <name type="synonym">Cyprinus rohita</name>
    <dbReference type="NCBI Taxonomy" id="84645"/>
    <lineage>
        <taxon>Eukaryota</taxon>
        <taxon>Metazoa</taxon>
        <taxon>Chordata</taxon>
        <taxon>Craniata</taxon>
        <taxon>Vertebrata</taxon>
        <taxon>Euteleostomi</taxon>
        <taxon>Actinopterygii</taxon>
        <taxon>Neopterygii</taxon>
        <taxon>Teleostei</taxon>
        <taxon>Ostariophysi</taxon>
        <taxon>Cypriniformes</taxon>
        <taxon>Cyprinidae</taxon>
        <taxon>Labeoninae</taxon>
        <taxon>Labeonini</taxon>
        <taxon>Labeo</taxon>
    </lineage>
</organism>
<dbReference type="EMBL" id="QBIY01012400">
    <property type="protein sequence ID" value="RXN25279.1"/>
    <property type="molecule type" value="Genomic_DNA"/>
</dbReference>
<accession>A0A498MTV9</accession>
<dbReference type="Pfam" id="PF15002">
    <property type="entry name" value="ERK-JNK_inhib"/>
    <property type="match status" value="1"/>
</dbReference>
<feature type="transmembrane region" description="Helical" evidence="1">
    <location>
        <begin position="510"/>
        <end position="531"/>
    </location>
</feature>
<dbReference type="PANTHER" id="PTHR12044:SF14">
    <property type="entry name" value="MEIOTIC DOUBLE-STRANDED BREAK FORMATION PROTEIN 1"/>
    <property type="match status" value="1"/>
</dbReference>
<sequence length="686" mass="75841">MMDRSDVSEHCSVLWTRLYWIRPFKVINLSLISDLQVLLQVTLDIPNQAFLLFILDQIHSRWTDGQKASPSSLTFLGKLLDAHPALSQTLTSSRSLLVSDEDVKVSVCYVLFRIWSFSAAVQMLPDTHRQRMCVLLLHTLSNTHTTALTVNCLGVEPLVRCLKDTLGKSNTEVQKQGLKLLAAILDRQPAAVRLFPTGSEFSAVCDVIVEGVSSSCLQVSMCAVRAATVLFRPNHQSSPVQLTDIKRIMEVVMSKITEHHHTRSRESCSASDSVTARVLLQTLTCFDAACRLVEACLCDSSLMDGVCSAQETLESVCMFLLHCCDAACIPAVTVSVSVLTKAVSSCPLLFSHSLPLSVLSFIFLYPELLEQFGAPALAGLGLSVLLDMMSVIHSSGQMDHTDFRLMYHVSNLVGKLDSSDSELLLSVFNFLYCFLSVCLLLGNIRLMELLEEVLSASSSSSSSLQSSCLLLLSSLTLLQHKHSAQVHRSVSVDLHQIIRRLAFSKRHTDTLLIVVMLSVCALLLLAAPVALGSDSDAQRPRHDSNLEIYKRLFESKRKDQLNALKNLVELNDVNQQYKIIDIMLKGLFKVLEDSKAVLIAANVQPEDPFPLDDKIKEAYSHVVENTAFFGDVALRFPRIVVESSAALGSALLQPDGRLQRRSPSARAHAGQTEASWDWHHHNITYT</sequence>
<dbReference type="AlphaFoldDB" id="A0A498MTV9"/>
<keyword evidence="3" id="KW-1185">Reference proteome</keyword>
<dbReference type="InterPro" id="IPR052133">
    <property type="entry name" value="Immune_Signaling-Apoptosis_Reg"/>
</dbReference>
<evidence type="ECO:0000313" key="2">
    <source>
        <dbReference type="EMBL" id="RXN25279.1"/>
    </source>
</evidence>
<dbReference type="Gene3D" id="1.25.10.10">
    <property type="entry name" value="Leucine-rich Repeat Variant"/>
    <property type="match status" value="1"/>
</dbReference>
<feature type="transmembrane region" description="Helical" evidence="1">
    <location>
        <begin position="423"/>
        <end position="442"/>
    </location>
</feature>
<dbReference type="GO" id="GO:0007127">
    <property type="term" value="P:meiosis I"/>
    <property type="evidence" value="ECO:0007669"/>
    <property type="project" value="TreeGrafter"/>
</dbReference>